<gene>
    <name evidence="2" type="ORF">M409DRAFT_61563</name>
</gene>
<evidence type="ECO:0000313" key="2">
    <source>
        <dbReference type="EMBL" id="KAF2158551.1"/>
    </source>
</evidence>
<dbReference type="AlphaFoldDB" id="A0A6A6BUY6"/>
<sequence>MVQVSPVHLSSSVHHSDAILDAVLANDHYGKCASLALILHPARKIATTRRMASNSGTTSRRSTQRNGRGGFGNIRPTSSVKPHPGRGSEPPFQEVNTLSTILPKRPGLSGSGEFENVTAHSEVLIFQFDEDVDLKRGDIAAPVYRLGRGGMGNVPPSKSLQALQNAQQ</sequence>
<evidence type="ECO:0000256" key="1">
    <source>
        <dbReference type="SAM" id="MobiDB-lite"/>
    </source>
</evidence>
<dbReference type="RefSeq" id="XP_033659440.1">
    <property type="nucleotide sequence ID" value="XM_033814801.1"/>
</dbReference>
<accession>A0A6A6BUY6</accession>
<keyword evidence="3" id="KW-1185">Reference proteome</keyword>
<feature type="region of interest" description="Disordered" evidence="1">
    <location>
        <begin position="48"/>
        <end position="94"/>
    </location>
</feature>
<dbReference type="EMBL" id="ML993657">
    <property type="protein sequence ID" value="KAF2158551.1"/>
    <property type="molecule type" value="Genomic_DNA"/>
</dbReference>
<protein>
    <submittedName>
        <fullName evidence="2">Uncharacterized protein</fullName>
    </submittedName>
</protein>
<dbReference type="OrthoDB" id="5424462at2759"/>
<name>A0A6A6BUY6_ZASCE</name>
<proteinExistence type="predicted"/>
<evidence type="ECO:0000313" key="3">
    <source>
        <dbReference type="Proteomes" id="UP000799537"/>
    </source>
</evidence>
<dbReference type="Proteomes" id="UP000799537">
    <property type="component" value="Unassembled WGS sequence"/>
</dbReference>
<feature type="compositionally biased region" description="Polar residues" evidence="1">
    <location>
        <begin position="156"/>
        <end position="168"/>
    </location>
</feature>
<feature type="region of interest" description="Disordered" evidence="1">
    <location>
        <begin position="149"/>
        <end position="168"/>
    </location>
</feature>
<dbReference type="GeneID" id="54568073"/>
<organism evidence="2 3">
    <name type="scientific">Zasmidium cellare ATCC 36951</name>
    <dbReference type="NCBI Taxonomy" id="1080233"/>
    <lineage>
        <taxon>Eukaryota</taxon>
        <taxon>Fungi</taxon>
        <taxon>Dikarya</taxon>
        <taxon>Ascomycota</taxon>
        <taxon>Pezizomycotina</taxon>
        <taxon>Dothideomycetes</taxon>
        <taxon>Dothideomycetidae</taxon>
        <taxon>Mycosphaerellales</taxon>
        <taxon>Mycosphaerellaceae</taxon>
        <taxon>Zasmidium</taxon>
    </lineage>
</organism>
<feature type="compositionally biased region" description="Polar residues" evidence="1">
    <location>
        <begin position="50"/>
        <end position="66"/>
    </location>
</feature>
<reference evidence="2" key="1">
    <citation type="journal article" date="2020" name="Stud. Mycol.">
        <title>101 Dothideomycetes genomes: a test case for predicting lifestyles and emergence of pathogens.</title>
        <authorList>
            <person name="Haridas S."/>
            <person name="Albert R."/>
            <person name="Binder M."/>
            <person name="Bloem J."/>
            <person name="Labutti K."/>
            <person name="Salamov A."/>
            <person name="Andreopoulos B."/>
            <person name="Baker S."/>
            <person name="Barry K."/>
            <person name="Bills G."/>
            <person name="Bluhm B."/>
            <person name="Cannon C."/>
            <person name="Castanera R."/>
            <person name="Culley D."/>
            <person name="Daum C."/>
            <person name="Ezra D."/>
            <person name="Gonzalez J."/>
            <person name="Henrissat B."/>
            <person name="Kuo A."/>
            <person name="Liang C."/>
            <person name="Lipzen A."/>
            <person name="Lutzoni F."/>
            <person name="Magnuson J."/>
            <person name="Mondo S."/>
            <person name="Nolan M."/>
            <person name="Ohm R."/>
            <person name="Pangilinan J."/>
            <person name="Park H.-J."/>
            <person name="Ramirez L."/>
            <person name="Alfaro M."/>
            <person name="Sun H."/>
            <person name="Tritt A."/>
            <person name="Yoshinaga Y."/>
            <person name="Zwiers L.-H."/>
            <person name="Turgeon B."/>
            <person name="Goodwin S."/>
            <person name="Spatafora J."/>
            <person name="Crous P."/>
            <person name="Grigoriev I."/>
        </authorList>
    </citation>
    <scope>NUCLEOTIDE SEQUENCE</scope>
    <source>
        <strain evidence="2">ATCC 36951</strain>
    </source>
</reference>